<evidence type="ECO:0000256" key="5">
    <source>
        <dbReference type="ARBA" id="ARBA00023012"/>
    </source>
</evidence>
<name>A0A951UHU8_9NOST</name>
<evidence type="ECO:0000313" key="7">
    <source>
        <dbReference type="EMBL" id="MBW4563674.1"/>
    </source>
</evidence>
<dbReference type="PANTHER" id="PTHR43102">
    <property type="entry name" value="SLR1143 PROTEIN"/>
    <property type="match status" value="1"/>
</dbReference>
<dbReference type="InterPro" id="IPR005467">
    <property type="entry name" value="His_kinase_dom"/>
</dbReference>
<dbReference type="InterPro" id="IPR036097">
    <property type="entry name" value="HisK_dim/P_sf"/>
</dbReference>
<dbReference type="GO" id="GO:0000155">
    <property type="term" value="F:phosphorelay sensor kinase activity"/>
    <property type="evidence" value="ECO:0007669"/>
    <property type="project" value="InterPro"/>
</dbReference>
<dbReference type="InterPro" id="IPR003018">
    <property type="entry name" value="GAF"/>
</dbReference>
<gene>
    <name evidence="7" type="ORF">KME32_21530</name>
</gene>
<reference evidence="7" key="1">
    <citation type="submission" date="2021-05" db="EMBL/GenBank/DDBJ databases">
        <authorList>
            <person name="Pietrasiak N."/>
            <person name="Ward R."/>
            <person name="Stajich J.E."/>
            <person name="Kurbessoian T."/>
        </authorList>
    </citation>
    <scope>NUCLEOTIDE SEQUENCE</scope>
    <source>
        <strain evidence="7">JT2-VF2</strain>
    </source>
</reference>
<organism evidence="7 8">
    <name type="scientific">Mojavia pulchra JT2-VF2</name>
    <dbReference type="NCBI Taxonomy" id="287848"/>
    <lineage>
        <taxon>Bacteria</taxon>
        <taxon>Bacillati</taxon>
        <taxon>Cyanobacteriota</taxon>
        <taxon>Cyanophyceae</taxon>
        <taxon>Nostocales</taxon>
        <taxon>Nostocaceae</taxon>
    </lineage>
</organism>
<dbReference type="SMART" id="SM00065">
    <property type="entry name" value="GAF"/>
    <property type="match status" value="1"/>
</dbReference>
<evidence type="ECO:0000259" key="6">
    <source>
        <dbReference type="PROSITE" id="PS50109"/>
    </source>
</evidence>
<dbReference type="SMART" id="SM00387">
    <property type="entry name" value="HATPase_c"/>
    <property type="match status" value="1"/>
</dbReference>
<dbReference type="InterPro" id="IPR004358">
    <property type="entry name" value="Sig_transdc_His_kin-like_C"/>
</dbReference>
<dbReference type="EMBL" id="JAHHHN010000015">
    <property type="protein sequence ID" value="MBW4563674.1"/>
    <property type="molecule type" value="Genomic_DNA"/>
</dbReference>
<evidence type="ECO:0000256" key="4">
    <source>
        <dbReference type="ARBA" id="ARBA00022777"/>
    </source>
</evidence>
<dbReference type="PANTHER" id="PTHR43102:SF2">
    <property type="entry name" value="GAF DOMAIN-CONTAINING PROTEIN"/>
    <property type="match status" value="1"/>
</dbReference>
<dbReference type="Pfam" id="PF00512">
    <property type="entry name" value="HisKA"/>
    <property type="match status" value="1"/>
</dbReference>
<protein>
    <recommendedName>
        <fullName evidence="2">histidine kinase</fullName>
        <ecNumber evidence="2">2.7.13.3</ecNumber>
    </recommendedName>
</protein>
<dbReference type="InterPro" id="IPR029016">
    <property type="entry name" value="GAF-like_dom_sf"/>
</dbReference>
<keyword evidence="4 7" id="KW-0808">Transferase</keyword>
<comment type="catalytic activity">
    <reaction evidence="1">
        <text>ATP + protein L-histidine = ADP + protein N-phospho-L-histidine.</text>
        <dbReference type="EC" id="2.7.13.3"/>
    </reaction>
</comment>
<dbReference type="SUPFAM" id="SSF55874">
    <property type="entry name" value="ATPase domain of HSP90 chaperone/DNA topoisomerase II/histidine kinase"/>
    <property type="match status" value="1"/>
</dbReference>
<proteinExistence type="predicted"/>
<dbReference type="PRINTS" id="PR00344">
    <property type="entry name" value="BCTRLSENSOR"/>
</dbReference>
<dbReference type="Gene3D" id="3.30.565.10">
    <property type="entry name" value="Histidine kinase-like ATPase, C-terminal domain"/>
    <property type="match status" value="1"/>
</dbReference>
<dbReference type="SMART" id="SM00388">
    <property type="entry name" value="HisKA"/>
    <property type="match status" value="1"/>
</dbReference>
<sequence>MKDLQAENEKARLEVLRQYRILDTVCEAAFDDLALLAAQICGTPIALITLIDECRQWFKAKVGFDAESTPRDTAFCAHAILQPNNILIVPDTLLDQRFASNPLVTSDPCIRFYAGAPLVTPTGYALGTLCVIDRIPRNLSPEQQNSLRILSRQVMAQLELRRNLDKLELITIAEHQRIEDLISALSHDMRTPLLANRGTLHAMLSGAFGTVSDSWREGLEDCRQANEEVLKLVETLLDISRHQTSVLKNLNYEILNWKNIFVEAITRCNASWQQKPVIGYQISPSLPTVYGDELEIQRVVQNLLENAFRVTKPDQLINLTVVALGDAQVKVSVRDRGPGIVPQQKERLFYRFSQERGRSNIFGLGLYLCRLIVEAHGGTINVESVLGEGSNFWFTLPVTPQSITPIQ</sequence>
<comment type="caution">
    <text evidence="7">The sequence shown here is derived from an EMBL/GenBank/DDBJ whole genome shotgun (WGS) entry which is preliminary data.</text>
</comment>
<keyword evidence="4 7" id="KW-0418">Kinase</keyword>
<keyword evidence="3" id="KW-0597">Phosphoprotein</keyword>
<dbReference type="Pfam" id="PF02518">
    <property type="entry name" value="HATPase_c"/>
    <property type="match status" value="1"/>
</dbReference>
<accession>A0A951UHU8</accession>
<dbReference type="EC" id="2.7.13.3" evidence="2"/>
<dbReference type="CDD" id="cd00075">
    <property type="entry name" value="HATPase"/>
    <property type="match status" value="1"/>
</dbReference>
<dbReference type="InterPro" id="IPR003594">
    <property type="entry name" value="HATPase_dom"/>
</dbReference>
<dbReference type="PROSITE" id="PS50109">
    <property type="entry name" value="HIS_KIN"/>
    <property type="match status" value="1"/>
</dbReference>
<evidence type="ECO:0000256" key="3">
    <source>
        <dbReference type="ARBA" id="ARBA00022553"/>
    </source>
</evidence>
<dbReference type="AlphaFoldDB" id="A0A951UHU8"/>
<dbReference type="CDD" id="cd00082">
    <property type="entry name" value="HisKA"/>
    <property type="match status" value="1"/>
</dbReference>
<dbReference type="Gene3D" id="3.30.450.40">
    <property type="match status" value="1"/>
</dbReference>
<dbReference type="SUPFAM" id="SSF55781">
    <property type="entry name" value="GAF domain-like"/>
    <property type="match status" value="1"/>
</dbReference>
<dbReference type="Gene3D" id="1.10.287.130">
    <property type="match status" value="1"/>
</dbReference>
<evidence type="ECO:0000313" key="8">
    <source>
        <dbReference type="Proteomes" id="UP000715781"/>
    </source>
</evidence>
<dbReference type="InterPro" id="IPR036890">
    <property type="entry name" value="HATPase_C_sf"/>
</dbReference>
<evidence type="ECO:0000256" key="1">
    <source>
        <dbReference type="ARBA" id="ARBA00000085"/>
    </source>
</evidence>
<feature type="domain" description="Histidine kinase" evidence="6">
    <location>
        <begin position="184"/>
        <end position="400"/>
    </location>
</feature>
<reference evidence="7" key="2">
    <citation type="journal article" date="2022" name="Microbiol. Resour. Announc.">
        <title>Metagenome Sequencing to Explore Phylogenomics of Terrestrial Cyanobacteria.</title>
        <authorList>
            <person name="Ward R.D."/>
            <person name="Stajich J.E."/>
            <person name="Johansen J.R."/>
            <person name="Huntemann M."/>
            <person name="Clum A."/>
            <person name="Foster B."/>
            <person name="Foster B."/>
            <person name="Roux S."/>
            <person name="Palaniappan K."/>
            <person name="Varghese N."/>
            <person name="Mukherjee S."/>
            <person name="Reddy T.B.K."/>
            <person name="Daum C."/>
            <person name="Copeland A."/>
            <person name="Chen I.A."/>
            <person name="Ivanova N.N."/>
            <person name="Kyrpides N.C."/>
            <person name="Shapiro N."/>
            <person name="Eloe-Fadrosh E.A."/>
            <person name="Pietrasiak N."/>
        </authorList>
    </citation>
    <scope>NUCLEOTIDE SEQUENCE</scope>
    <source>
        <strain evidence="7">JT2-VF2</strain>
    </source>
</reference>
<dbReference type="SUPFAM" id="SSF47384">
    <property type="entry name" value="Homodimeric domain of signal transducing histidine kinase"/>
    <property type="match status" value="1"/>
</dbReference>
<evidence type="ECO:0000256" key="2">
    <source>
        <dbReference type="ARBA" id="ARBA00012438"/>
    </source>
</evidence>
<dbReference type="Pfam" id="PF01590">
    <property type="entry name" value="GAF"/>
    <property type="match status" value="1"/>
</dbReference>
<dbReference type="InterPro" id="IPR003661">
    <property type="entry name" value="HisK_dim/P_dom"/>
</dbReference>
<dbReference type="Proteomes" id="UP000715781">
    <property type="component" value="Unassembled WGS sequence"/>
</dbReference>
<keyword evidence="5" id="KW-0902">Two-component regulatory system</keyword>